<evidence type="ECO:0000313" key="8">
    <source>
        <dbReference type="EMBL" id="MFC2926347.1"/>
    </source>
</evidence>
<dbReference type="EMBL" id="JBHRSV010000018">
    <property type="protein sequence ID" value="MFC2926347.1"/>
    <property type="molecule type" value="Genomic_DNA"/>
</dbReference>
<dbReference type="SUPFAM" id="SSF63867">
    <property type="entry name" value="MoeA C-terminal domain-like"/>
    <property type="match status" value="1"/>
</dbReference>
<keyword evidence="9" id="KW-1185">Reference proteome</keyword>
<dbReference type="SUPFAM" id="SSF63882">
    <property type="entry name" value="MoeA N-terminal region -like"/>
    <property type="match status" value="1"/>
</dbReference>
<dbReference type="Pfam" id="PF03453">
    <property type="entry name" value="MoeA_N"/>
    <property type="match status" value="1"/>
</dbReference>
<accession>A0ABV6ZY80</accession>
<feature type="domain" description="MoaB/Mog" evidence="7">
    <location>
        <begin position="174"/>
        <end position="313"/>
    </location>
</feature>
<evidence type="ECO:0000256" key="3">
    <source>
        <dbReference type="ARBA" id="ARBA00010763"/>
    </source>
</evidence>
<proteinExistence type="inferred from homology"/>
<dbReference type="InterPro" id="IPR001453">
    <property type="entry name" value="MoaB/Mog_dom"/>
</dbReference>
<dbReference type="Gene3D" id="2.40.340.10">
    <property type="entry name" value="MoeA, C-terminal, domain IV"/>
    <property type="match status" value="1"/>
</dbReference>
<dbReference type="InterPro" id="IPR038987">
    <property type="entry name" value="MoeA-like"/>
</dbReference>
<dbReference type="SMART" id="SM00852">
    <property type="entry name" value="MoCF_biosynth"/>
    <property type="match status" value="1"/>
</dbReference>
<evidence type="ECO:0000256" key="2">
    <source>
        <dbReference type="ARBA" id="ARBA00005046"/>
    </source>
</evidence>
<dbReference type="InterPro" id="IPR036135">
    <property type="entry name" value="MoeA_linker/N_sf"/>
</dbReference>
<dbReference type="Gene3D" id="3.40.980.10">
    <property type="entry name" value="MoaB/Mog-like domain"/>
    <property type="match status" value="1"/>
</dbReference>
<comment type="caution">
    <text evidence="8">The sequence shown here is derived from an EMBL/GenBank/DDBJ whole genome shotgun (WGS) entry which is preliminary data.</text>
</comment>
<comment type="cofactor">
    <cofactor evidence="6">
        <name>Mg(2+)</name>
        <dbReference type="ChEBI" id="CHEBI:18420"/>
    </cofactor>
</comment>
<dbReference type="SUPFAM" id="SSF53218">
    <property type="entry name" value="Molybdenum cofactor biosynthesis proteins"/>
    <property type="match status" value="1"/>
</dbReference>
<dbReference type="InterPro" id="IPR005111">
    <property type="entry name" value="MoeA_C_domain_IV"/>
</dbReference>
<gene>
    <name evidence="8" type="ORF">ACFOOR_09535</name>
</gene>
<keyword evidence="4 6" id="KW-0501">Molybdenum cofactor biosynthesis</keyword>
<dbReference type="Proteomes" id="UP001595379">
    <property type="component" value="Unassembled WGS sequence"/>
</dbReference>
<evidence type="ECO:0000259" key="7">
    <source>
        <dbReference type="SMART" id="SM00852"/>
    </source>
</evidence>
<dbReference type="EC" id="2.10.1.1" evidence="6"/>
<dbReference type="InterPro" id="IPR036688">
    <property type="entry name" value="MoeA_C_domain_IV_sf"/>
</dbReference>
<dbReference type="InterPro" id="IPR036425">
    <property type="entry name" value="MoaB/Mog-like_dom_sf"/>
</dbReference>
<comment type="function">
    <text evidence="1 6">Catalyzes the insertion of molybdate into adenylated molybdopterin with the concomitant release of AMP.</text>
</comment>
<comment type="catalytic activity">
    <reaction evidence="5">
        <text>adenylyl-molybdopterin + molybdate = Mo-molybdopterin + AMP + H(+)</text>
        <dbReference type="Rhea" id="RHEA:35047"/>
        <dbReference type="ChEBI" id="CHEBI:15378"/>
        <dbReference type="ChEBI" id="CHEBI:36264"/>
        <dbReference type="ChEBI" id="CHEBI:62727"/>
        <dbReference type="ChEBI" id="CHEBI:71302"/>
        <dbReference type="ChEBI" id="CHEBI:456215"/>
        <dbReference type="EC" id="2.10.1.1"/>
    </reaction>
</comment>
<dbReference type="RefSeq" id="WP_343165692.1">
    <property type="nucleotide sequence ID" value="NZ_JBHRSV010000018.1"/>
</dbReference>
<sequence length="394" mass="40704">MISFDEAIARLTRVATPLGPETVPLSEASGRRLAADVSARLDSPRSAVSAMDGYAVRSADLRPDTPFAVIGESFPGRPFGKPVKAGECVRIFTGAPVPEGADRVVIQENAARDGERVSFSGSLDGPAHIRAAGSDFGKGDTLLTAGHRLNPRALVAAAAADAAKLDVFRRADVFVLATGDELKSPGEARLTSDGIPDSLSAALIAFIRDWGGVPVGQAKIADDPGILQAAARQALEHADVVLVTGGASVGEKDFARDMFGFANPKEVFSKAAIKPGKPVWLSQVGGGLVLGLPGNPTSAMVTARLFLAPLLTGLEGGDPAEALQWQESVLTGAIGRNGGRETFHRARLSGGTAEPLGTNDSGAQAVLAEADLLVRQAADHGGYTDGETVRTLDF</sequence>
<comment type="similarity">
    <text evidence="3 6">Belongs to the MoeA family.</text>
</comment>
<organism evidence="8 9">
    <name type="scientific">Hyphobacterium vulgare</name>
    <dbReference type="NCBI Taxonomy" id="1736751"/>
    <lineage>
        <taxon>Bacteria</taxon>
        <taxon>Pseudomonadati</taxon>
        <taxon>Pseudomonadota</taxon>
        <taxon>Alphaproteobacteria</taxon>
        <taxon>Maricaulales</taxon>
        <taxon>Maricaulaceae</taxon>
        <taxon>Hyphobacterium</taxon>
    </lineage>
</organism>
<dbReference type="InterPro" id="IPR005110">
    <property type="entry name" value="MoeA_linker/N"/>
</dbReference>
<keyword evidence="6" id="KW-0500">Molybdenum</keyword>
<keyword evidence="6" id="KW-0808">Transferase</keyword>
<evidence type="ECO:0000256" key="6">
    <source>
        <dbReference type="RuleBase" id="RU365090"/>
    </source>
</evidence>
<keyword evidence="6" id="KW-0479">Metal-binding</keyword>
<protein>
    <recommendedName>
        <fullName evidence="6">Molybdopterin molybdenumtransferase</fullName>
        <ecNumber evidence="6">2.10.1.1</ecNumber>
    </recommendedName>
</protein>
<dbReference type="Gene3D" id="2.170.190.11">
    <property type="entry name" value="Molybdopterin biosynthesis moea protein, domain 3"/>
    <property type="match status" value="1"/>
</dbReference>
<evidence type="ECO:0000313" key="9">
    <source>
        <dbReference type="Proteomes" id="UP001595379"/>
    </source>
</evidence>
<name>A0ABV6ZY80_9PROT</name>
<keyword evidence="6" id="KW-0460">Magnesium</keyword>
<dbReference type="Pfam" id="PF03454">
    <property type="entry name" value="MoeA_C"/>
    <property type="match status" value="1"/>
</dbReference>
<dbReference type="Gene3D" id="3.90.105.10">
    <property type="entry name" value="Molybdopterin biosynthesis moea protein, domain 2"/>
    <property type="match status" value="1"/>
</dbReference>
<evidence type="ECO:0000256" key="4">
    <source>
        <dbReference type="ARBA" id="ARBA00023150"/>
    </source>
</evidence>
<dbReference type="PANTHER" id="PTHR10192">
    <property type="entry name" value="MOLYBDOPTERIN BIOSYNTHESIS PROTEIN"/>
    <property type="match status" value="1"/>
</dbReference>
<reference evidence="9" key="1">
    <citation type="journal article" date="2019" name="Int. J. Syst. Evol. Microbiol.">
        <title>The Global Catalogue of Microorganisms (GCM) 10K type strain sequencing project: providing services to taxonomists for standard genome sequencing and annotation.</title>
        <authorList>
            <consortium name="The Broad Institute Genomics Platform"/>
            <consortium name="The Broad Institute Genome Sequencing Center for Infectious Disease"/>
            <person name="Wu L."/>
            <person name="Ma J."/>
        </authorList>
    </citation>
    <scope>NUCLEOTIDE SEQUENCE [LARGE SCALE GENOMIC DNA]</scope>
    <source>
        <strain evidence="9">KCTC 52487</strain>
    </source>
</reference>
<comment type="pathway">
    <text evidence="2 6">Cofactor biosynthesis; molybdopterin biosynthesis.</text>
</comment>
<dbReference type="PANTHER" id="PTHR10192:SF5">
    <property type="entry name" value="GEPHYRIN"/>
    <property type="match status" value="1"/>
</dbReference>
<evidence type="ECO:0000256" key="1">
    <source>
        <dbReference type="ARBA" id="ARBA00002901"/>
    </source>
</evidence>
<dbReference type="CDD" id="cd00887">
    <property type="entry name" value="MoeA"/>
    <property type="match status" value="1"/>
</dbReference>
<evidence type="ECO:0000256" key="5">
    <source>
        <dbReference type="ARBA" id="ARBA00047317"/>
    </source>
</evidence>
<dbReference type="Pfam" id="PF00994">
    <property type="entry name" value="MoCF_biosynth"/>
    <property type="match status" value="1"/>
</dbReference>